<dbReference type="Pfam" id="PF13420">
    <property type="entry name" value="Acetyltransf_4"/>
    <property type="match status" value="1"/>
</dbReference>
<keyword evidence="1 4" id="KW-0808">Transferase</keyword>
<evidence type="ECO:0000256" key="2">
    <source>
        <dbReference type="ARBA" id="ARBA00023315"/>
    </source>
</evidence>
<accession>A0A2A4XG16</accession>
<dbReference type="CDD" id="cd04301">
    <property type="entry name" value="NAT_SF"/>
    <property type="match status" value="1"/>
</dbReference>
<dbReference type="Proteomes" id="UP000218767">
    <property type="component" value="Unassembled WGS sequence"/>
</dbReference>
<sequence>MIRAANSTDAPAIAVIYNWYITNSCCTFEEEQLSDEDMRQRIALAGGDRPWIVLEEDGVLLGYAYASIWKPRAAYNRSREVTVYLHSEATGNGLGRRLYQHLIDELRKKPIHSLIASIALPNASSIALHEGLGFTKAGQFSEVGYKFGEFVDVGYWQLIL</sequence>
<evidence type="ECO:0000259" key="3">
    <source>
        <dbReference type="PROSITE" id="PS51186"/>
    </source>
</evidence>
<evidence type="ECO:0000256" key="1">
    <source>
        <dbReference type="ARBA" id="ARBA00022679"/>
    </source>
</evidence>
<feature type="domain" description="N-acetyltransferase" evidence="3">
    <location>
        <begin position="1"/>
        <end position="160"/>
    </location>
</feature>
<dbReference type="InterPro" id="IPR000182">
    <property type="entry name" value="GNAT_dom"/>
</dbReference>
<organism evidence="4 5">
    <name type="scientific">SAR86 cluster bacterium</name>
    <dbReference type="NCBI Taxonomy" id="2030880"/>
    <lineage>
        <taxon>Bacteria</taxon>
        <taxon>Pseudomonadati</taxon>
        <taxon>Pseudomonadota</taxon>
        <taxon>Gammaproteobacteria</taxon>
        <taxon>SAR86 cluster</taxon>
    </lineage>
</organism>
<protein>
    <submittedName>
        <fullName evidence="4">Phosphinothricin acetyltransferase</fullName>
    </submittedName>
</protein>
<dbReference type="SUPFAM" id="SSF55729">
    <property type="entry name" value="Acyl-CoA N-acyltransferases (Nat)"/>
    <property type="match status" value="1"/>
</dbReference>
<keyword evidence="2" id="KW-0012">Acyltransferase</keyword>
<proteinExistence type="predicted"/>
<dbReference type="EMBL" id="NVUL01000007">
    <property type="protein sequence ID" value="PCI80997.1"/>
    <property type="molecule type" value="Genomic_DNA"/>
</dbReference>
<dbReference type="PANTHER" id="PTHR43072">
    <property type="entry name" value="N-ACETYLTRANSFERASE"/>
    <property type="match status" value="1"/>
</dbReference>
<dbReference type="PANTHER" id="PTHR43072:SF23">
    <property type="entry name" value="UPF0039 PROTEIN C11D3.02C"/>
    <property type="match status" value="1"/>
</dbReference>
<dbReference type="AlphaFoldDB" id="A0A2A4XG16"/>
<dbReference type="GO" id="GO:0016747">
    <property type="term" value="F:acyltransferase activity, transferring groups other than amino-acyl groups"/>
    <property type="evidence" value="ECO:0007669"/>
    <property type="project" value="InterPro"/>
</dbReference>
<reference evidence="5" key="1">
    <citation type="submission" date="2017-08" db="EMBL/GenBank/DDBJ databases">
        <title>A dynamic microbial community with high functional redundancy inhabits the cold, oxic subseafloor aquifer.</title>
        <authorList>
            <person name="Tully B.J."/>
            <person name="Wheat C.G."/>
            <person name="Glazer B.T."/>
            <person name="Huber J.A."/>
        </authorList>
    </citation>
    <scope>NUCLEOTIDE SEQUENCE [LARGE SCALE GENOMIC DNA]</scope>
</reference>
<evidence type="ECO:0000313" key="4">
    <source>
        <dbReference type="EMBL" id="PCI80997.1"/>
    </source>
</evidence>
<evidence type="ECO:0000313" key="5">
    <source>
        <dbReference type="Proteomes" id="UP000218767"/>
    </source>
</evidence>
<dbReference type="Gene3D" id="3.40.630.30">
    <property type="match status" value="1"/>
</dbReference>
<dbReference type="PROSITE" id="PS51186">
    <property type="entry name" value="GNAT"/>
    <property type="match status" value="1"/>
</dbReference>
<comment type="caution">
    <text evidence="4">The sequence shown here is derived from an EMBL/GenBank/DDBJ whole genome shotgun (WGS) entry which is preliminary data.</text>
</comment>
<name>A0A2A4XG16_9GAMM</name>
<dbReference type="InterPro" id="IPR016181">
    <property type="entry name" value="Acyl_CoA_acyltransferase"/>
</dbReference>
<gene>
    <name evidence="4" type="ORF">COB20_02330</name>
</gene>